<gene>
    <name evidence="1" type="ORF">GR156_03890</name>
</gene>
<organism evidence="1 2">
    <name type="scientific">Shinella zoogloeoides</name>
    <name type="common">Crabtreella saccharophila</name>
    <dbReference type="NCBI Taxonomy" id="352475"/>
    <lineage>
        <taxon>Bacteria</taxon>
        <taxon>Pseudomonadati</taxon>
        <taxon>Pseudomonadota</taxon>
        <taxon>Alphaproteobacteria</taxon>
        <taxon>Hyphomicrobiales</taxon>
        <taxon>Rhizobiaceae</taxon>
        <taxon>Shinella</taxon>
    </lineage>
</organism>
<proteinExistence type="predicted"/>
<evidence type="ECO:0000313" key="1">
    <source>
        <dbReference type="EMBL" id="MXN99427.1"/>
    </source>
</evidence>
<dbReference type="RefSeq" id="WP_160784836.1">
    <property type="nucleotide sequence ID" value="NZ_CP086610.1"/>
</dbReference>
<name>A0A6N8TDY7_SHIZO</name>
<dbReference type="Proteomes" id="UP000440304">
    <property type="component" value="Unassembled WGS sequence"/>
</dbReference>
<sequence>MNTVEVSQFAGLALAIIALLGHAKGFFSSGEKLLEERVEKLEKRTDLMGEKVQQLDSDMKHLPDRDTAHRMEITIERMAGQLATLDKSLQGQLAALDERMKPVDALGRRLQEFLLDRARS</sequence>
<dbReference type="OrthoDB" id="7857886at2"/>
<evidence type="ECO:0000313" key="2">
    <source>
        <dbReference type="Proteomes" id="UP000440304"/>
    </source>
</evidence>
<keyword evidence="1" id="KW-0378">Hydrolase</keyword>
<accession>A0A6N8TDY7</accession>
<dbReference type="GO" id="GO:0008233">
    <property type="term" value="F:peptidase activity"/>
    <property type="evidence" value="ECO:0007669"/>
    <property type="project" value="UniProtKB-KW"/>
</dbReference>
<reference evidence="1 2" key="1">
    <citation type="submission" date="2019-12" db="EMBL/GenBank/DDBJ databases">
        <title>Shinella granuli gen. nov., sp. nov., and proposal of the reclassification of Zoogloea ramigera ATCC 19623 as Shinella zoogloeoides sp. nov.</title>
        <authorList>
            <person name="Gao J."/>
        </authorList>
    </citation>
    <scope>NUCLEOTIDE SEQUENCE [LARGE SCALE GENOMIC DNA]</scope>
    <source>
        <strain evidence="1 2">DSM 287</strain>
    </source>
</reference>
<dbReference type="GO" id="GO:0006508">
    <property type="term" value="P:proteolysis"/>
    <property type="evidence" value="ECO:0007669"/>
    <property type="project" value="UniProtKB-KW"/>
</dbReference>
<protein>
    <submittedName>
        <fullName evidence="1">Clp protease</fullName>
    </submittedName>
</protein>
<dbReference type="EMBL" id="WUML01000002">
    <property type="protein sequence ID" value="MXN99427.1"/>
    <property type="molecule type" value="Genomic_DNA"/>
</dbReference>
<dbReference type="AlphaFoldDB" id="A0A6N8TDY7"/>
<keyword evidence="1" id="KW-0645">Protease</keyword>
<comment type="caution">
    <text evidence="1">The sequence shown here is derived from an EMBL/GenBank/DDBJ whole genome shotgun (WGS) entry which is preliminary data.</text>
</comment>